<dbReference type="EMBL" id="BAHD01000108">
    <property type="protein sequence ID" value="GAB98169.1"/>
    <property type="molecule type" value="Genomic_DNA"/>
</dbReference>
<protein>
    <submittedName>
        <fullName evidence="1">Uncharacterized protein</fullName>
    </submittedName>
</protein>
<reference evidence="1 2" key="1">
    <citation type="submission" date="2012-08" db="EMBL/GenBank/DDBJ databases">
        <title>Whole genome shotgun sequence of Kineosphaera limosa NBRC 100340.</title>
        <authorList>
            <person name="Yoshida I."/>
            <person name="Isaki S."/>
            <person name="Hosoyama A."/>
            <person name="Tsuchikane K."/>
            <person name="Katsumata H."/>
            <person name="Ando Y."/>
            <person name="Ohji S."/>
            <person name="Hamada M."/>
            <person name="Tamura T."/>
            <person name="Yamazoe A."/>
            <person name="Yamazaki S."/>
            <person name="Fujita N."/>
        </authorList>
    </citation>
    <scope>NUCLEOTIDE SEQUENCE [LARGE SCALE GENOMIC DNA]</scope>
    <source>
        <strain evidence="1 2">NBRC 100340</strain>
    </source>
</reference>
<dbReference type="RefSeq" id="WP_006594701.1">
    <property type="nucleotide sequence ID" value="NZ_BAHD01000108.1"/>
</dbReference>
<dbReference type="STRING" id="1184609.KILIM_108_00030"/>
<evidence type="ECO:0000313" key="2">
    <source>
        <dbReference type="Proteomes" id="UP000008366"/>
    </source>
</evidence>
<dbReference type="Proteomes" id="UP000008366">
    <property type="component" value="Unassembled WGS sequence"/>
</dbReference>
<evidence type="ECO:0000313" key="1">
    <source>
        <dbReference type="EMBL" id="GAB98169.1"/>
    </source>
</evidence>
<comment type="caution">
    <text evidence="1">The sequence shown here is derived from an EMBL/GenBank/DDBJ whole genome shotgun (WGS) entry which is preliminary data.</text>
</comment>
<sequence length="62" mass="7100">MLFAIFASRENVKRAESVVVSEFVTYWQERSEAMHVLRSGGRDPRAVLGWLSSFRLPLDDDA</sequence>
<proteinExistence type="predicted"/>
<accession>K6XH51</accession>
<gene>
    <name evidence="1" type="ORF">KILIM_108_00030</name>
</gene>
<dbReference type="AlphaFoldDB" id="K6XH51"/>
<keyword evidence="2" id="KW-1185">Reference proteome</keyword>
<name>K6XH51_9MICO</name>
<organism evidence="1 2">
    <name type="scientific">Kineosphaera limosa NBRC 100340</name>
    <dbReference type="NCBI Taxonomy" id="1184609"/>
    <lineage>
        <taxon>Bacteria</taxon>
        <taxon>Bacillati</taxon>
        <taxon>Actinomycetota</taxon>
        <taxon>Actinomycetes</taxon>
        <taxon>Micrococcales</taxon>
        <taxon>Dermatophilaceae</taxon>
        <taxon>Kineosphaera</taxon>
    </lineage>
</organism>